<accession>X0YRW4</accession>
<comment type="caution">
    <text evidence="1">The sequence shown here is derived from an EMBL/GenBank/DDBJ whole genome shotgun (WGS) entry which is preliminary data.</text>
</comment>
<name>X0YRW4_9ZZZZ</name>
<evidence type="ECO:0000313" key="1">
    <source>
        <dbReference type="EMBL" id="GAG51133.1"/>
    </source>
</evidence>
<reference evidence="1" key="1">
    <citation type="journal article" date="2014" name="Front. Microbiol.">
        <title>High frequency of phylogenetically diverse reductive dehalogenase-homologous genes in deep subseafloor sedimentary metagenomes.</title>
        <authorList>
            <person name="Kawai M."/>
            <person name="Futagami T."/>
            <person name="Toyoda A."/>
            <person name="Takaki Y."/>
            <person name="Nishi S."/>
            <person name="Hori S."/>
            <person name="Arai W."/>
            <person name="Tsubouchi T."/>
            <person name="Morono Y."/>
            <person name="Uchiyama I."/>
            <person name="Ito T."/>
            <person name="Fujiyama A."/>
            <person name="Inagaki F."/>
            <person name="Takami H."/>
        </authorList>
    </citation>
    <scope>NUCLEOTIDE SEQUENCE</scope>
    <source>
        <strain evidence="1">Expedition CK06-06</strain>
    </source>
</reference>
<dbReference type="AlphaFoldDB" id="X0YRW4"/>
<organism evidence="1">
    <name type="scientific">marine sediment metagenome</name>
    <dbReference type="NCBI Taxonomy" id="412755"/>
    <lineage>
        <taxon>unclassified sequences</taxon>
        <taxon>metagenomes</taxon>
        <taxon>ecological metagenomes</taxon>
    </lineage>
</organism>
<sequence>SSLAVDVEPVVFWDGQAPSPTDLLEQWVDDVGFTPEWGRVEPGLNGPSGQGLLAYYLEPL</sequence>
<gene>
    <name evidence="1" type="ORF">S01H1_77462</name>
</gene>
<protein>
    <submittedName>
        <fullName evidence="1">Uncharacterized protein</fullName>
    </submittedName>
</protein>
<dbReference type="EMBL" id="BARS01052064">
    <property type="protein sequence ID" value="GAG51133.1"/>
    <property type="molecule type" value="Genomic_DNA"/>
</dbReference>
<feature type="non-terminal residue" evidence="1">
    <location>
        <position position="1"/>
    </location>
</feature>
<proteinExistence type="predicted"/>